<keyword evidence="4" id="KW-1185">Reference proteome</keyword>
<dbReference type="Proteomes" id="UP000606044">
    <property type="component" value="Unassembled WGS sequence"/>
</dbReference>
<feature type="domain" description="AB hydrolase-1" evidence="2">
    <location>
        <begin position="43"/>
        <end position="254"/>
    </location>
</feature>
<dbReference type="SUPFAM" id="SSF53474">
    <property type="entry name" value="alpha/beta-Hydrolases"/>
    <property type="match status" value="1"/>
</dbReference>
<dbReference type="InterPro" id="IPR029058">
    <property type="entry name" value="AB_hydrolase_fold"/>
</dbReference>
<feature type="signal peptide" evidence="1">
    <location>
        <begin position="1"/>
        <end position="31"/>
    </location>
</feature>
<dbReference type="Gene3D" id="3.40.50.1820">
    <property type="entry name" value="alpha/beta hydrolase"/>
    <property type="match status" value="1"/>
</dbReference>
<dbReference type="RefSeq" id="WP_188583589.1">
    <property type="nucleotide sequence ID" value="NZ_BMCT01000009.1"/>
</dbReference>
<evidence type="ECO:0000259" key="2">
    <source>
        <dbReference type="Pfam" id="PF12697"/>
    </source>
</evidence>
<evidence type="ECO:0000256" key="1">
    <source>
        <dbReference type="SAM" id="SignalP"/>
    </source>
</evidence>
<reference evidence="3" key="2">
    <citation type="submission" date="2020-09" db="EMBL/GenBank/DDBJ databases">
        <authorList>
            <person name="Sun Q."/>
            <person name="Sedlacek I."/>
        </authorList>
    </citation>
    <scope>NUCLEOTIDE SEQUENCE</scope>
    <source>
        <strain evidence="3">CCM 7897</strain>
    </source>
</reference>
<name>A0A917FGU9_9HYPH</name>
<dbReference type="PANTHER" id="PTHR37017:SF11">
    <property type="entry name" value="ESTERASE_LIPASE_THIOESTERASE DOMAIN-CONTAINING PROTEIN"/>
    <property type="match status" value="1"/>
</dbReference>
<organism evidence="3 4">
    <name type="scientific">Azorhizobium oxalatiphilum</name>
    <dbReference type="NCBI Taxonomy" id="980631"/>
    <lineage>
        <taxon>Bacteria</taxon>
        <taxon>Pseudomonadati</taxon>
        <taxon>Pseudomonadota</taxon>
        <taxon>Alphaproteobacteria</taxon>
        <taxon>Hyphomicrobiales</taxon>
        <taxon>Xanthobacteraceae</taxon>
        <taxon>Azorhizobium</taxon>
    </lineage>
</organism>
<dbReference type="AlphaFoldDB" id="A0A917FGU9"/>
<dbReference type="InterPro" id="IPR000073">
    <property type="entry name" value="AB_hydrolase_1"/>
</dbReference>
<dbReference type="Pfam" id="PF12697">
    <property type="entry name" value="Abhydrolase_6"/>
    <property type="match status" value="1"/>
</dbReference>
<feature type="chain" id="PRO_5037391158" evidence="1">
    <location>
        <begin position="32"/>
        <end position="270"/>
    </location>
</feature>
<accession>A0A917FGU9</accession>
<dbReference type="GO" id="GO:0016787">
    <property type="term" value="F:hydrolase activity"/>
    <property type="evidence" value="ECO:0007669"/>
    <property type="project" value="UniProtKB-KW"/>
</dbReference>
<reference evidence="3" key="1">
    <citation type="journal article" date="2014" name="Int. J. Syst. Evol. Microbiol.">
        <title>Complete genome sequence of Corynebacterium casei LMG S-19264T (=DSM 44701T), isolated from a smear-ripened cheese.</title>
        <authorList>
            <consortium name="US DOE Joint Genome Institute (JGI-PGF)"/>
            <person name="Walter F."/>
            <person name="Albersmeier A."/>
            <person name="Kalinowski J."/>
            <person name="Ruckert C."/>
        </authorList>
    </citation>
    <scope>NUCLEOTIDE SEQUENCE</scope>
    <source>
        <strain evidence="3">CCM 7897</strain>
    </source>
</reference>
<comment type="caution">
    <text evidence="3">The sequence shown here is derived from an EMBL/GenBank/DDBJ whole genome shotgun (WGS) entry which is preliminary data.</text>
</comment>
<evidence type="ECO:0000313" key="3">
    <source>
        <dbReference type="EMBL" id="GGF83941.1"/>
    </source>
</evidence>
<sequence length="270" mass="28210">MTLTTSQSKTRKILAAAALLVAAAVAAPAQAAPQTLPPKAHNVVLVHGAWADGSSWSEVIPLLQAAGLHVTSVQNRLSSLADAAADTRHVLAQQDGPTVLVGHSWSGTLVSEVGTDPKVTALVYVAARAPDAGEDFVALSGKFPTAPARAGIQAFEGYTTLSQDAFLKDFANGVPVKQAKELFAVQGPTAASIFNDRTTAAAWHDKPSFYAVAKEDRTISPELERFLAKRMNATTVELDAGHLAMVSRPRQVADLILAAAGMKDVKAAAK</sequence>
<keyword evidence="3" id="KW-0378">Hydrolase</keyword>
<protein>
    <submittedName>
        <fullName evidence="3">Alpha/beta hydrolase</fullName>
    </submittedName>
</protein>
<dbReference type="InterPro" id="IPR052897">
    <property type="entry name" value="Sec-Metab_Biosynth_Hydrolase"/>
</dbReference>
<dbReference type="EMBL" id="BMCT01000009">
    <property type="protein sequence ID" value="GGF83941.1"/>
    <property type="molecule type" value="Genomic_DNA"/>
</dbReference>
<proteinExistence type="predicted"/>
<keyword evidence="1" id="KW-0732">Signal</keyword>
<evidence type="ECO:0000313" key="4">
    <source>
        <dbReference type="Proteomes" id="UP000606044"/>
    </source>
</evidence>
<gene>
    <name evidence="3" type="ORF">GCM10007301_49930</name>
</gene>
<dbReference type="PANTHER" id="PTHR37017">
    <property type="entry name" value="AB HYDROLASE-1 DOMAIN-CONTAINING PROTEIN-RELATED"/>
    <property type="match status" value="1"/>
</dbReference>